<evidence type="ECO:0000259" key="5">
    <source>
        <dbReference type="PROSITE" id="PS50937"/>
    </source>
</evidence>
<keyword evidence="3" id="KW-0233">DNA recombination</keyword>
<evidence type="ECO:0000259" key="6">
    <source>
        <dbReference type="PROSITE" id="PS51736"/>
    </source>
</evidence>
<evidence type="ECO:0000256" key="3">
    <source>
        <dbReference type="ARBA" id="ARBA00023172"/>
    </source>
</evidence>
<dbReference type="Proteomes" id="UP000253501">
    <property type="component" value="Unassembled WGS sequence"/>
</dbReference>
<dbReference type="InterPro" id="IPR051491">
    <property type="entry name" value="Recombinase/Transposase-rel"/>
</dbReference>
<dbReference type="GO" id="GO:0000150">
    <property type="term" value="F:DNA strand exchange activity"/>
    <property type="evidence" value="ECO:0007669"/>
    <property type="project" value="InterPro"/>
</dbReference>
<evidence type="ECO:0000256" key="4">
    <source>
        <dbReference type="PROSITE-ProRule" id="PRU10137"/>
    </source>
</evidence>
<dbReference type="Gene3D" id="1.10.1660.10">
    <property type="match status" value="1"/>
</dbReference>
<dbReference type="InterPro" id="IPR036162">
    <property type="entry name" value="Resolvase-like_N_sf"/>
</dbReference>
<dbReference type="PANTHER" id="PTHR36172">
    <property type="match status" value="1"/>
</dbReference>
<proteinExistence type="predicted"/>
<evidence type="ECO:0000256" key="1">
    <source>
        <dbReference type="ARBA" id="ARBA00022908"/>
    </source>
</evidence>
<protein>
    <submittedName>
        <fullName evidence="7">IS607 family transposase</fullName>
    </submittedName>
</protein>
<dbReference type="GO" id="GO:0006355">
    <property type="term" value="P:regulation of DNA-templated transcription"/>
    <property type="evidence" value="ECO:0007669"/>
    <property type="project" value="InterPro"/>
</dbReference>
<name>A0A367PA40_CUPNE</name>
<feature type="domain" description="HTH merR-type" evidence="5">
    <location>
        <begin position="3"/>
        <end position="43"/>
    </location>
</feature>
<dbReference type="RefSeq" id="WP_114135453.1">
    <property type="nucleotide sequence ID" value="NZ_CP068434.1"/>
</dbReference>
<reference evidence="7 8" key="1">
    <citation type="submission" date="2018-04" db="EMBL/GenBank/DDBJ databases">
        <title>Cupriavidus necator CR12 genome sequencing and assembly.</title>
        <authorList>
            <person name="Ben Fekih I."/>
            <person name="Mazhar H.S."/>
            <person name="Bello S.K."/>
            <person name="Rensing C."/>
        </authorList>
    </citation>
    <scope>NUCLEOTIDE SEQUENCE [LARGE SCALE GENOMIC DNA]</scope>
    <source>
        <strain evidence="7 8">CR12</strain>
    </source>
</reference>
<accession>A0A367PA40</accession>
<gene>
    <name evidence="7" type="ORF">DDK22_32160</name>
</gene>
<dbReference type="PANTHER" id="PTHR36172:SF1">
    <property type="entry name" value="RESOLVASE-RELATED"/>
    <property type="match status" value="1"/>
</dbReference>
<dbReference type="Pfam" id="PF00376">
    <property type="entry name" value="MerR"/>
    <property type="match status" value="1"/>
</dbReference>
<dbReference type="Gene3D" id="3.40.50.1390">
    <property type="entry name" value="Resolvase, N-terminal catalytic domain"/>
    <property type="match status" value="1"/>
</dbReference>
<feature type="domain" description="Resolvase/invertase-type recombinase catalytic" evidence="6">
    <location>
        <begin position="60"/>
        <end position="200"/>
    </location>
</feature>
<dbReference type="AlphaFoldDB" id="A0A367PA40"/>
<dbReference type="Pfam" id="PF00239">
    <property type="entry name" value="Resolvase"/>
    <property type="match status" value="1"/>
</dbReference>
<dbReference type="SUPFAM" id="SSF46955">
    <property type="entry name" value="Putative DNA-binding domain"/>
    <property type="match status" value="1"/>
</dbReference>
<dbReference type="InterPro" id="IPR006118">
    <property type="entry name" value="Recombinase_CS"/>
</dbReference>
<dbReference type="Gene3D" id="1.10.287.2170">
    <property type="match status" value="1"/>
</dbReference>
<evidence type="ECO:0000313" key="7">
    <source>
        <dbReference type="EMBL" id="RCJ04393.1"/>
    </source>
</evidence>
<dbReference type="InterPro" id="IPR006119">
    <property type="entry name" value="Resolv_N"/>
</dbReference>
<dbReference type="GO" id="GO:0003677">
    <property type="term" value="F:DNA binding"/>
    <property type="evidence" value="ECO:0007669"/>
    <property type="project" value="UniProtKB-KW"/>
</dbReference>
<dbReference type="InterPro" id="IPR048046">
    <property type="entry name" value="Transpos_IS607"/>
</dbReference>
<dbReference type="SMART" id="SM00857">
    <property type="entry name" value="Resolvase"/>
    <property type="match status" value="1"/>
</dbReference>
<dbReference type="InterPro" id="IPR009061">
    <property type="entry name" value="DNA-bd_dom_put_sf"/>
</dbReference>
<organism evidence="7 8">
    <name type="scientific">Cupriavidus necator</name>
    <name type="common">Alcaligenes eutrophus</name>
    <name type="synonym">Ralstonia eutropha</name>
    <dbReference type="NCBI Taxonomy" id="106590"/>
    <lineage>
        <taxon>Bacteria</taxon>
        <taxon>Pseudomonadati</taxon>
        <taxon>Pseudomonadota</taxon>
        <taxon>Betaproteobacteria</taxon>
        <taxon>Burkholderiales</taxon>
        <taxon>Burkholderiaceae</taxon>
        <taxon>Cupriavidus</taxon>
    </lineage>
</organism>
<dbReference type="GO" id="GO:0015074">
    <property type="term" value="P:DNA integration"/>
    <property type="evidence" value="ECO:0007669"/>
    <property type="project" value="UniProtKB-KW"/>
</dbReference>
<evidence type="ECO:0000256" key="2">
    <source>
        <dbReference type="ARBA" id="ARBA00023125"/>
    </source>
</evidence>
<dbReference type="InterPro" id="IPR000551">
    <property type="entry name" value="MerR-type_HTH_dom"/>
</dbReference>
<dbReference type="PROSITE" id="PS00397">
    <property type="entry name" value="RECOMBINASES_1"/>
    <property type="match status" value="1"/>
</dbReference>
<dbReference type="PROSITE" id="PS50937">
    <property type="entry name" value="HTH_MERR_2"/>
    <property type="match status" value="1"/>
</dbReference>
<keyword evidence="2" id="KW-0238">DNA-binding</keyword>
<comment type="caution">
    <text evidence="7">The sequence shown here is derived from an EMBL/GenBank/DDBJ whole genome shotgun (WGS) entry which is preliminary data.</text>
</comment>
<dbReference type="SUPFAM" id="SSF53041">
    <property type="entry name" value="Resolvase-like"/>
    <property type="match status" value="1"/>
</dbReference>
<dbReference type="EMBL" id="QDHA01000100">
    <property type="protein sequence ID" value="RCJ04393.1"/>
    <property type="molecule type" value="Genomic_DNA"/>
</dbReference>
<dbReference type="SMART" id="SM00422">
    <property type="entry name" value="HTH_MERR"/>
    <property type="match status" value="1"/>
</dbReference>
<sequence length="200" mass="22754">MQLLSIGELAVMLGVAVVTLRRWHRAGKLLPAYRTIGGHRRYDVMKVREVMSLTQKAEGKTIAYARVSSHDQKEQLQSQALRLRRHREEQRWANVEVITDLGSGLNYKKKGLLKLLAEILHHRVGRLVLVTKDRLLRFGAELLFRICAIHGVEVAVLDADEDIPNEQQLTEDLVEILTVFSSRLYGSRSRKNLRALAAQA</sequence>
<feature type="active site" description="O-(5'-phospho-DNA)-serine intermediate" evidence="4">
    <location>
        <position position="68"/>
    </location>
</feature>
<keyword evidence="1" id="KW-0229">DNA integration</keyword>
<dbReference type="PROSITE" id="PS51736">
    <property type="entry name" value="RECOMBINASES_3"/>
    <property type="match status" value="1"/>
</dbReference>
<dbReference type="NCBIfam" id="NF033518">
    <property type="entry name" value="transpos_IS607"/>
    <property type="match status" value="1"/>
</dbReference>
<dbReference type="FunFam" id="3.40.50.1390:FF:000002">
    <property type="entry name" value="ORF1 in transposon ISC1904"/>
    <property type="match status" value="1"/>
</dbReference>
<evidence type="ECO:0000313" key="8">
    <source>
        <dbReference type="Proteomes" id="UP000253501"/>
    </source>
</evidence>